<evidence type="ECO:0000313" key="2">
    <source>
        <dbReference type="EMBL" id="KHN23713.1"/>
    </source>
</evidence>
<feature type="region of interest" description="Disordered" evidence="1">
    <location>
        <begin position="164"/>
        <end position="217"/>
    </location>
</feature>
<name>A0A0B2QVC7_GLYSO</name>
<dbReference type="Proteomes" id="UP000053555">
    <property type="component" value="Unassembled WGS sequence"/>
</dbReference>
<organism evidence="2">
    <name type="scientific">Glycine soja</name>
    <name type="common">Wild soybean</name>
    <dbReference type="NCBI Taxonomy" id="3848"/>
    <lineage>
        <taxon>Eukaryota</taxon>
        <taxon>Viridiplantae</taxon>
        <taxon>Streptophyta</taxon>
        <taxon>Embryophyta</taxon>
        <taxon>Tracheophyta</taxon>
        <taxon>Spermatophyta</taxon>
        <taxon>Magnoliopsida</taxon>
        <taxon>eudicotyledons</taxon>
        <taxon>Gunneridae</taxon>
        <taxon>Pentapetalae</taxon>
        <taxon>rosids</taxon>
        <taxon>fabids</taxon>
        <taxon>Fabales</taxon>
        <taxon>Fabaceae</taxon>
        <taxon>Papilionoideae</taxon>
        <taxon>50 kb inversion clade</taxon>
        <taxon>NPAAA clade</taxon>
        <taxon>indigoferoid/millettioid clade</taxon>
        <taxon>Phaseoleae</taxon>
        <taxon>Glycine</taxon>
        <taxon>Glycine subgen. Soja</taxon>
    </lineage>
</organism>
<evidence type="ECO:0000256" key="1">
    <source>
        <dbReference type="SAM" id="MobiDB-lite"/>
    </source>
</evidence>
<dbReference type="PANTHER" id="PTHR47481:SF28">
    <property type="entry name" value="RETROTRANSPOSON COPIA-LIKE N-TERMINAL DOMAIN-CONTAINING PROTEIN"/>
    <property type="match status" value="1"/>
</dbReference>
<protein>
    <recommendedName>
        <fullName evidence="3">CCHC-type domain-containing protein</fullName>
    </recommendedName>
</protein>
<feature type="compositionally biased region" description="Low complexity" evidence="1">
    <location>
        <begin position="176"/>
        <end position="201"/>
    </location>
</feature>
<dbReference type="EMBL" id="KN656019">
    <property type="protein sequence ID" value="KHN23713.1"/>
    <property type="molecule type" value="Genomic_DNA"/>
</dbReference>
<gene>
    <name evidence="2" type="ORF">glysoja_046819</name>
</gene>
<accession>A0A0B2QVC7</accession>
<proteinExistence type="predicted"/>
<evidence type="ECO:0008006" key="3">
    <source>
        <dbReference type="Google" id="ProtNLM"/>
    </source>
</evidence>
<sequence length="229" mass="25599">MANSSSSLLTLANNNTSNLSLQHPPITIKLDRDNYSRWRSTIISALETFELESFILSLAPPSETRITTTFDGVSIPEPNPDFLLWKKKNCLVLLWIKFLAENLHPISDEDLVGYLLSGLDSSYGPFSIAFMMKDAYASVDDLTGLLLQEEARLEQDHARHATPVTLPSQLPPLLPTPTTYTATHCSTRPSPNNTHSNNSSSFQNRSYDNRHRRPTCQICNKPGHEAIDC</sequence>
<dbReference type="AlphaFoldDB" id="A0A0B2QVC7"/>
<reference evidence="2" key="1">
    <citation type="submission" date="2014-07" db="EMBL/GenBank/DDBJ databases">
        <title>Identification of a novel salt tolerance gene in wild soybean by whole-genome sequencing.</title>
        <authorList>
            <person name="Lam H.-M."/>
            <person name="Qi X."/>
            <person name="Li M.-W."/>
            <person name="Liu X."/>
            <person name="Xie M."/>
            <person name="Ni M."/>
            <person name="Xu X."/>
        </authorList>
    </citation>
    <scope>NUCLEOTIDE SEQUENCE [LARGE SCALE GENOMIC DNA]</scope>
    <source>
        <tissue evidence="2">Root</tissue>
    </source>
</reference>
<dbReference type="PANTHER" id="PTHR47481">
    <property type="match status" value="1"/>
</dbReference>